<dbReference type="STRING" id="1332188.L336_0307"/>
<gene>
    <name evidence="2" type="ORF">L336_0307</name>
</gene>
<dbReference type="PANTHER" id="PTHR36512:SF3">
    <property type="entry name" value="BLR5678 PROTEIN"/>
    <property type="match status" value="1"/>
</dbReference>
<evidence type="ECO:0000313" key="3">
    <source>
        <dbReference type="Proteomes" id="UP000013893"/>
    </source>
</evidence>
<dbReference type="InterPro" id="IPR005321">
    <property type="entry name" value="Peptidase_S58_DmpA"/>
</dbReference>
<proteinExistence type="inferred from homology"/>
<sequence>MDNKTLTVLNGVRVGHATHLDKLTGCTVILFDKPYQVAYKACGGSVGAYNTEAIRADKTSYRENGIFIAGGSYTGLMSASEIMECLCRDQKGSRSGSDNRIFNPSITGAVVYDQGMQIAPYDPVYGREAYENATNKPITSGNVGAGTGTSVGKFRWVEGGTKTGAMKAGVGSARVDLGNGIIVVALSVVNAIGNIVAPNGEIIAGNRDENTKFKSYEELIDFVTQDRSNTTISVVGINVDLGSKLHLEKVAHLASHGQVRAINPVHTSSDGDTVFVFRTGELKNPFNDKLQYFQETEDSLYTQVDIIGHAAARAVQESIYDAVYSAESIQFEQAYKGVIPAVRDYEGSN</sequence>
<organism evidence="2 3">
    <name type="scientific">Candidatus Saccharimonas aalborgensis</name>
    <dbReference type="NCBI Taxonomy" id="1332188"/>
    <lineage>
        <taxon>Bacteria</taxon>
        <taxon>Candidatus Saccharimonadota</taxon>
        <taxon>Candidatus Saccharimonadia</taxon>
        <taxon>Candidatus Saccharimonadales</taxon>
        <taxon>Candidatus Saccharimonadaceae</taxon>
        <taxon>Candidatus Saccharimonas</taxon>
    </lineage>
</organism>
<evidence type="ECO:0000313" key="2">
    <source>
        <dbReference type="EMBL" id="AGL62015.1"/>
    </source>
</evidence>
<accession>R4PV05</accession>
<dbReference type="Gene3D" id="3.60.70.12">
    <property type="entry name" value="L-amino peptidase D-ALA esterase/amidase"/>
    <property type="match status" value="1"/>
</dbReference>
<dbReference type="GO" id="GO:0004177">
    <property type="term" value="F:aminopeptidase activity"/>
    <property type="evidence" value="ECO:0007669"/>
    <property type="project" value="TreeGrafter"/>
</dbReference>
<protein>
    <submittedName>
        <fullName evidence="2">Putative Peptidase S58 DmpA</fullName>
    </submittedName>
</protein>
<evidence type="ECO:0000256" key="1">
    <source>
        <dbReference type="ARBA" id="ARBA00007068"/>
    </source>
</evidence>
<dbReference type="AlphaFoldDB" id="R4PV05"/>
<dbReference type="HOGENOM" id="CLU_044458_1_0_0"/>
<reference evidence="2 3" key="1">
    <citation type="journal article" date="2013" name="Nat. Biotechnol.">
        <title>Genome sequences of rare, uncultured bacteria obtained by differential coverage binning of multiple metagenomes.</title>
        <authorList>
            <person name="Albertsen M."/>
            <person name="Hugenholtz P."/>
            <person name="Skarshewski A."/>
            <person name="Nielsen K.L."/>
            <person name="Tyson G.W."/>
            <person name="Nielsen P.H."/>
        </authorList>
    </citation>
    <scope>NUCLEOTIDE SEQUENCE [LARGE SCALE GENOMIC DNA]</scope>
    <source>
        <strain evidence="2">TM71</strain>
    </source>
</reference>
<dbReference type="SUPFAM" id="SSF56266">
    <property type="entry name" value="DmpA/ArgJ-like"/>
    <property type="match status" value="1"/>
</dbReference>
<dbReference type="InterPro" id="IPR016117">
    <property type="entry name" value="ArgJ-like_dom_sf"/>
</dbReference>
<dbReference type="KEGG" id="saal:L336_0307"/>
<keyword evidence="3" id="KW-1185">Reference proteome</keyword>
<dbReference type="EMBL" id="CP005957">
    <property type="protein sequence ID" value="AGL62015.1"/>
    <property type="molecule type" value="Genomic_DNA"/>
</dbReference>
<dbReference type="PANTHER" id="PTHR36512">
    <property type="entry name" value="D-AMINOPEPTIDASE"/>
    <property type="match status" value="1"/>
</dbReference>
<dbReference type="OrthoDB" id="9808347at2"/>
<name>R4PV05_9BACT</name>
<dbReference type="RefSeq" id="WP_015641465.1">
    <property type="nucleotide sequence ID" value="NC_021219.1"/>
</dbReference>
<dbReference type="Proteomes" id="UP000013893">
    <property type="component" value="Chromosome"/>
</dbReference>
<dbReference type="Pfam" id="PF03576">
    <property type="entry name" value="Peptidase_S58"/>
    <property type="match status" value="1"/>
</dbReference>
<comment type="similarity">
    <text evidence="1">Belongs to the peptidase S58 family.</text>
</comment>